<organism evidence="1 2">
    <name type="scientific">Araneus ventricosus</name>
    <name type="common">Orbweaver spider</name>
    <name type="synonym">Epeira ventricosa</name>
    <dbReference type="NCBI Taxonomy" id="182803"/>
    <lineage>
        <taxon>Eukaryota</taxon>
        <taxon>Metazoa</taxon>
        <taxon>Ecdysozoa</taxon>
        <taxon>Arthropoda</taxon>
        <taxon>Chelicerata</taxon>
        <taxon>Arachnida</taxon>
        <taxon>Araneae</taxon>
        <taxon>Araneomorphae</taxon>
        <taxon>Entelegynae</taxon>
        <taxon>Araneoidea</taxon>
        <taxon>Araneidae</taxon>
        <taxon>Araneus</taxon>
    </lineage>
</organism>
<dbReference type="OrthoDB" id="8193468at2759"/>
<dbReference type="Proteomes" id="UP000499080">
    <property type="component" value="Unassembled WGS sequence"/>
</dbReference>
<gene>
    <name evidence="1" type="ORF">AVEN_176850_1</name>
</gene>
<dbReference type="EMBL" id="BGPR01087929">
    <property type="protein sequence ID" value="GBM09162.1"/>
    <property type="molecule type" value="Genomic_DNA"/>
</dbReference>
<proteinExistence type="predicted"/>
<dbReference type="PANTHER" id="PTHR31912:SF34">
    <property type="entry name" value="NOTOCHORD-RELATED PROTEIN"/>
    <property type="match status" value="1"/>
</dbReference>
<dbReference type="PANTHER" id="PTHR31912">
    <property type="entry name" value="IP13529P"/>
    <property type="match status" value="1"/>
</dbReference>
<evidence type="ECO:0000313" key="2">
    <source>
        <dbReference type="Proteomes" id="UP000499080"/>
    </source>
</evidence>
<accession>A0A4Y2CXF9</accession>
<dbReference type="CDD" id="cd09487">
    <property type="entry name" value="SAM_superfamily"/>
    <property type="match status" value="1"/>
</dbReference>
<keyword evidence="2" id="KW-1185">Reference proteome</keyword>
<name>A0A4Y2CXF9_ARAVE</name>
<comment type="caution">
    <text evidence="1">The sequence shown here is derived from an EMBL/GenBank/DDBJ whole genome shotgun (WGS) entry which is preliminary data.</text>
</comment>
<sequence length="648" mass="74790">MRALGNNWGDSLAAHGLFGFLSPSARHFCRLCLVDRAEMQYEFRSSMFQKRNKAMHDQQIQLSLRNNDTSSGVRENSILHQSRFFHVTENYCFDAMHDLLEGVCPMEVKLILNQLLFVEPTDGLNILILNRRIHAFRYGLADKKNKPSANFTKASLQNVKDHNLKQTAAQMWCLVRVLPFILFDMVQNNDYLYLLQLLLRIMEIVFAPAVSHGMACYLEELCIEHHQKFKELFPDTNLINKHHHMLHYADCMVKFGPLVRMWCMRYEAKHNFFKRRANINCNFKNIAKSLANAHQLAHCAAWNLEGGLNKTIKFTSEEQVPIASCLSQALLLELGYSINDIVKVARTAVYCGTEYRCNIFICHKYDSNNYPTFAKITELLILNDEDVDGTTFLDLNDEDLRNVSIKLGSRKKILKIILNEKENIQPDHSLDNSNISTYDVELEVLHPQSSSSFVSSLSAETEKINAQSIVTLNHFNCSLSPFSSPEEHFFDPISRTGLIEWRLKTLRVKASPSKKKNKRKRGISETDTEEQSVDEEVFASKITWLKYQIPSDLHKKEIFLTMNETFEVRRQFIKRENPSIGQVLMKYPKLKDFKGDLIDAEFVKMFPDAGNFLGVFPSYYAPRIVKYVSNCRPDLARRFSEVVDGMTE</sequence>
<dbReference type="InterPro" id="IPR013761">
    <property type="entry name" value="SAM/pointed_sf"/>
</dbReference>
<dbReference type="AlphaFoldDB" id="A0A4Y2CXF9"/>
<protein>
    <submittedName>
        <fullName evidence="1">Uncharacterized protein</fullName>
    </submittedName>
</protein>
<dbReference type="Gene3D" id="1.10.150.50">
    <property type="entry name" value="Transcription Factor, Ets-1"/>
    <property type="match status" value="1"/>
</dbReference>
<evidence type="ECO:0000313" key="1">
    <source>
        <dbReference type="EMBL" id="GBM09162.1"/>
    </source>
</evidence>
<reference evidence="1 2" key="1">
    <citation type="journal article" date="2019" name="Sci. Rep.">
        <title>Orb-weaving spider Araneus ventricosus genome elucidates the spidroin gene catalogue.</title>
        <authorList>
            <person name="Kono N."/>
            <person name="Nakamura H."/>
            <person name="Ohtoshi R."/>
            <person name="Moran D.A.P."/>
            <person name="Shinohara A."/>
            <person name="Yoshida Y."/>
            <person name="Fujiwara M."/>
            <person name="Mori M."/>
            <person name="Tomita M."/>
            <person name="Arakawa K."/>
        </authorList>
    </citation>
    <scope>NUCLEOTIDE SEQUENCE [LARGE SCALE GENOMIC DNA]</scope>
</reference>